<evidence type="ECO:0000256" key="6">
    <source>
        <dbReference type="ARBA" id="ARBA00022692"/>
    </source>
</evidence>
<evidence type="ECO:0000256" key="2">
    <source>
        <dbReference type="ARBA" id="ARBA00009450"/>
    </source>
</evidence>
<keyword evidence="11" id="KW-0472">Membrane</keyword>
<keyword evidence="3" id="KW-0813">Transport</keyword>
<dbReference type="Proteomes" id="UP000557717">
    <property type="component" value="Unassembled WGS sequence"/>
</dbReference>
<evidence type="ECO:0000256" key="9">
    <source>
        <dbReference type="ARBA" id="ARBA00023065"/>
    </source>
</evidence>
<keyword evidence="9" id="KW-0406">Ion transport</keyword>
<keyword evidence="12" id="KW-0564">Palmitate</keyword>
<evidence type="ECO:0000259" key="15">
    <source>
        <dbReference type="Pfam" id="PF02563"/>
    </source>
</evidence>
<dbReference type="GO" id="GO:0015288">
    <property type="term" value="F:porin activity"/>
    <property type="evidence" value="ECO:0007669"/>
    <property type="project" value="UniProtKB-KW"/>
</dbReference>
<dbReference type="GO" id="GO:0015159">
    <property type="term" value="F:polysaccharide transmembrane transporter activity"/>
    <property type="evidence" value="ECO:0007669"/>
    <property type="project" value="InterPro"/>
</dbReference>
<keyword evidence="14" id="KW-0449">Lipoprotein</keyword>
<dbReference type="Pfam" id="PF22461">
    <property type="entry name" value="SLBB_2"/>
    <property type="match status" value="1"/>
</dbReference>
<evidence type="ECO:0000256" key="14">
    <source>
        <dbReference type="ARBA" id="ARBA00023288"/>
    </source>
</evidence>
<organism evidence="17 18">
    <name type="scientific">Haloferula luteola</name>
    <dbReference type="NCBI Taxonomy" id="595692"/>
    <lineage>
        <taxon>Bacteria</taxon>
        <taxon>Pseudomonadati</taxon>
        <taxon>Verrucomicrobiota</taxon>
        <taxon>Verrucomicrobiia</taxon>
        <taxon>Verrucomicrobiales</taxon>
        <taxon>Verrucomicrobiaceae</taxon>
        <taxon>Haloferula</taxon>
    </lineage>
</organism>
<keyword evidence="13" id="KW-0998">Cell outer membrane</keyword>
<dbReference type="GO" id="GO:0009279">
    <property type="term" value="C:cell outer membrane"/>
    <property type="evidence" value="ECO:0007669"/>
    <property type="project" value="UniProtKB-SubCell"/>
</dbReference>
<gene>
    <name evidence="17" type="ORF">HNR46_001741</name>
</gene>
<dbReference type="InterPro" id="IPR003715">
    <property type="entry name" value="Poly_export_N"/>
</dbReference>
<keyword evidence="4" id="KW-1134">Transmembrane beta strand</keyword>
<evidence type="ECO:0000259" key="16">
    <source>
        <dbReference type="Pfam" id="PF22461"/>
    </source>
</evidence>
<evidence type="ECO:0000256" key="5">
    <source>
        <dbReference type="ARBA" id="ARBA00022597"/>
    </source>
</evidence>
<dbReference type="GO" id="GO:0006811">
    <property type="term" value="P:monoatomic ion transport"/>
    <property type="evidence" value="ECO:0007669"/>
    <property type="project" value="UniProtKB-KW"/>
</dbReference>
<evidence type="ECO:0000256" key="11">
    <source>
        <dbReference type="ARBA" id="ARBA00023136"/>
    </source>
</evidence>
<keyword evidence="10" id="KW-0626">Porin</keyword>
<evidence type="ECO:0000256" key="13">
    <source>
        <dbReference type="ARBA" id="ARBA00023237"/>
    </source>
</evidence>
<dbReference type="PANTHER" id="PTHR33619">
    <property type="entry name" value="POLYSACCHARIDE EXPORT PROTEIN GFCE-RELATED"/>
    <property type="match status" value="1"/>
</dbReference>
<evidence type="ECO:0000256" key="10">
    <source>
        <dbReference type="ARBA" id="ARBA00023114"/>
    </source>
</evidence>
<sequence>MKIRMASGLWALWTCLFLLVPALAQEAGSGLIGSRDSVEVRVFREDNLTTRGQLSLEGEIEVPLIGAVRLAGLSTTEAARVIEARLRDGYLVKPEVTVAITARVRKTVTVLGQAQRPGVFQIDPNRELTLIEAIGLAGGMTRIANEKKVTLKRKGSERAYRVNVKAIAAGEAKDIPLRDGDVISIPESLF</sequence>
<dbReference type="RefSeq" id="WP_184017729.1">
    <property type="nucleotide sequence ID" value="NZ_JACHFD010000007.1"/>
</dbReference>
<evidence type="ECO:0000256" key="8">
    <source>
        <dbReference type="ARBA" id="ARBA00023047"/>
    </source>
</evidence>
<keyword evidence="7" id="KW-0732">Signal</keyword>
<dbReference type="EMBL" id="JACHFD010000007">
    <property type="protein sequence ID" value="MBB5351504.1"/>
    <property type="molecule type" value="Genomic_DNA"/>
</dbReference>
<keyword evidence="5" id="KW-0762">Sugar transport</keyword>
<reference evidence="17 18" key="1">
    <citation type="submission" date="2020-08" db="EMBL/GenBank/DDBJ databases">
        <title>Genomic Encyclopedia of Type Strains, Phase IV (KMG-IV): sequencing the most valuable type-strain genomes for metagenomic binning, comparative biology and taxonomic classification.</title>
        <authorList>
            <person name="Goeker M."/>
        </authorList>
    </citation>
    <scope>NUCLEOTIDE SEQUENCE [LARGE SCALE GENOMIC DNA]</scope>
    <source>
        <strain evidence="17 18">YC6886</strain>
    </source>
</reference>
<feature type="domain" description="Polysaccharide export protein N-terminal" evidence="15">
    <location>
        <begin position="30"/>
        <end position="100"/>
    </location>
</feature>
<dbReference type="InterPro" id="IPR049712">
    <property type="entry name" value="Poly_export"/>
</dbReference>
<dbReference type="AlphaFoldDB" id="A0A840V7E3"/>
<evidence type="ECO:0000256" key="1">
    <source>
        <dbReference type="ARBA" id="ARBA00004571"/>
    </source>
</evidence>
<feature type="domain" description="SLBB" evidence="16">
    <location>
        <begin position="106"/>
        <end position="184"/>
    </location>
</feature>
<dbReference type="Pfam" id="PF02563">
    <property type="entry name" value="Poly_export"/>
    <property type="match status" value="1"/>
</dbReference>
<comment type="similarity">
    <text evidence="2">Belongs to the BexD/CtrA/VexA family.</text>
</comment>
<accession>A0A840V7E3</accession>
<keyword evidence="8" id="KW-0625">Polysaccharide transport</keyword>
<comment type="subcellular location">
    <subcellularLocation>
        <location evidence="1">Cell outer membrane</location>
        <topology evidence="1">Multi-pass membrane protein</topology>
    </subcellularLocation>
</comment>
<evidence type="ECO:0000256" key="3">
    <source>
        <dbReference type="ARBA" id="ARBA00022448"/>
    </source>
</evidence>
<evidence type="ECO:0000313" key="18">
    <source>
        <dbReference type="Proteomes" id="UP000557717"/>
    </source>
</evidence>
<comment type="caution">
    <text evidence="17">The sequence shown here is derived from an EMBL/GenBank/DDBJ whole genome shotgun (WGS) entry which is preliminary data.</text>
</comment>
<dbReference type="GO" id="GO:0046930">
    <property type="term" value="C:pore complex"/>
    <property type="evidence" value="ECO:0007669"/>
    <property type="project" value="UniProtKB-KW"/>
</dbReference>
<evidence type="ECO:0000313" key="17">
    <source>
        <dbReference type="EMBL" id="MBB5351504.1"/>
    </source>
</evidence>
<evidence type="ECO:0000256" key="4">
    <source>
        <dbReference type="ARBA" id="ARBA00022452"/>
    </source>
</evidence>
<evidence type="ECO:0000256" key="12">
    <source>
        <dbReference type="ARBA" id="ARBA00023139"/>
    </source>
</evidence>
<dbReference type="Gene3D" id="3.10.560.10">
    <property type="entry name" value="Outer membrane lipoprotein wza domain like"/>
    <property type="match status" value="1"/>
</dbReference>
<evidence type="ECO:0000256" key="7">
    <source>
        <dbReference type="ARBA" id="ARBA00022729"/>
    </source>
</evidence>
<keyword evidence="6" id="KW-0812">Transmembrane</keyword>
<dbReference type="PANTHER" id="PTHR33619:SF3">
    <property type="entry name" value="POLYSACCHARIDE EXPORT PROTEIN GFCE-RELATED"/>
    <property type="match status" value="1"/>
</dbReference>
<keyword evidence="18" id="KW-1185">Reference proteome</keyword>
<protein>
    <submittedName>
        <fullName evidence="17">Polysaccharide export outer membrane protein</fullName>
    </submittedName>
</protein>
<proteinExistence type="inferred from homology"/>
<name>A0A840V7E3_9BACT</name>
<dbReference type="InterPro" id="IPR054765">
    <property type="entry name" value="SLBB_dom"/>
</dbReference>